<evidence type="ECO:0000313" key="3">
    <source>
        <dbReference type="Proteomes" id="UP001390339"/>
    </source>
</evidence>
<gene>
    <name evidence="2" type="ORF">PGQ11_003635</name>
</gene>
<feature type="region of interest" description="Disordered" evidence="1">
    <location>
        <begin position="497"/>
        <end position="531"/>
    </location>
</feature>
<feature type="region of interest" description="Disordered" evidence="1">
    <location>
        <begin position="322"/>
        <end position="351"/>
    </location>
</feature>
<accession>A0ABR2J5Q6</accession>
<evidence type="ECO:0000313" key="2">
    <source>
        <dbReference type="EMBL" id="KAK8873121.1"/>
    </source>
</evidence>
<proteinExistence type="predicted"/>
<comment type="caution">
    <text evidence="2">The sequence shown here is derived from an EMBL/GenBank/DDBJ whole genome shotgun (WGS) entry which is preliminary data.</text>
</comment>
<dbReference type="EMBL" id="JAPCWZ010000003">
    <property type="protein sequence ID" value="KAK8873121.1"/>
    <property type="molecule type" value="Genomic_DNA"/>
</dbReference>
<reference evidence="2 3" key="1">
    <citation type="journal article" date="2024" name="IMA Fungus">
        <title>Apiospora arundinis, a panoply of carbohydrate-active enzymes and secondary metabolites.</title>
        <authorList>
            <person name="Sorensen T."/>
            <person name="Petersen C."/>
            <person name="Muurmann A.T."/>
            <person name="Christiansen J.V."/>
            <person name="Brundto M.L."/>
            <person name="Overgaard C.K."/>
            <person name="Boysen A.T."/>
            <person name="Wollenberg R.D."/>
            <person name="Larsen T.O."/>
            <person name="Sorensen J.L."/>
            <person name="Nielsen K.L."/>
            <person name="Sondergaard T.E."/>
        </authorList>
    </citation>
    <scope>NUCLEOTIDE SEQUENCE [LARGE SCALE GENOMIC DNA]</scope>
    <source>
        <strain evidence="2 3">AAU 773</strain>
    </source>
</reference>
<protein>
    <submittedName>
        <fullName evidence="2">Uncharacterized protein</fullName>
    </submittedName>
</protein>
<organism evidence="2 3">
    <name type="scientific">Apiospora arundinis</name>
    <dbReference type="NCBI Taxonomy" id="335852"/>
    <lineage>
        <taxon>Eukaryota</taxon>
        <taxon>Fungi</taxon>
        <taxon>Dikarya</taxon>
        <taxon>Ascomycota</taxon>
        <taxon>Pezizomycotina</taxon>
        <taxon>Sordariomycetes</taxon>
        <taxon>Xylariomycetidae</taxon>
        <taxon>Amphisphaeriales</taxon>
        <taxon>Apiosporaceae</taxon>
        <taxon>Apiospora</taxon>
    </lineage>
</organism>
<dbReference type="Proteomes" id="UP001390339">
    <property type="component" value="Unassembled WGS sequence"/>
</dbReference>
<feature type="region of interest" description="Disordered" evidence="1">
    <location>
        <begin position="403"/>
        <end position="423"/>
    </location>
</feature>
<feature type="compositionally biased region" description="Low complexity" evidence="1">
    <location>
        <begin position="333"/>
        <end position="347"/>
    </location>
</feature>
<evidence type="ECO:0000256" key="1">
    <source>
        <dbReference type="SAM" id="MobiDB-lite"/>
    </source>
</evidence>
<keyword evidence="3" id="KW-1185">Reference proteome</keyword>
<name>A0ABR2J5Q6_9PEZI</name>
<feature type="compositionally biased region" description="Basic and acidic residues" evidence="1">
    <location>
        <begin position="518"/>
        <end position="531"/>
    </location>
</feature>
<sequence length="550" mass="61565">MDDEKVERLRQKLIDGLENRIRPRDEVLMVQRLMAVQLGQSLGEDQISGPLALVDPDTIEVSSESGHLHGLQRKYVEAVRRNLKARLEFAQAHDELRSIPPPVPPKKSHLHHYERDADRRSSISNGGQSLLELHLEVAELRQRSEKLDIAQKYMEQLEQQPAGTPDFLDQETMYKDCKPLPEVPKELIDGFTMSHDEVTESELQDLLQKLKKTVLRNKLVARKVEQEYEAAQARDPVDPKTLSPDAKLHALNAVKTTLINWIETQLMNAGDDNGDAVGGTPLKKPGRDKSTVDLDTRLAGIQEQYKRHVELRKEIMALMAKRDSIKPSDMDEPSSTTDSGGPSGVATPTPPPYAYLLTPYLEKIQALSREQKAAIEEKTHINTSLARQQEDAKLALEHLTQESQLLPKYPAQSRNGNKSPARRNLSFGEATRVSKLGVAKQVEPWIYAADSAKIATLEMVAEKVEEGMLSVDEARGAVDDICKLLMIDADEVQQRSEQAGQENAAADETQTIMSPSKRAVEMKTRDEEEQKKLPKTIWSILDGNLGSLND</sequence>